<dbReference type="GO" id="GO:0008934">
    <property type="term" value="F:inositol monophosphate 1-phosphatase activity"/>
    <property type="evidence" value="ECO:0007669"/>
    <property type="project" value="InterPro"/>
</dbReference>
<dbReference type="InterPro" id="IPR000760">
    <property type="entry name" value="Inositol_monophosphatase-like"/>
</dbReference>
<evidence type="ECO:0000256" key="2">
    <source>
        <dbReference type="ARBA" id="ARBA00001946"/>
    </source>
</evidence>
<feature type="binding site" evidence="6">
    <location>
        <position position="218"/>
    </location>
    <ligand>
        <name>Mg(2+)</name>
        <dbReference type="ChEBI" id="CHEBI:18420"/>
        <label>1</label>
        <note>catalytic</note>
    </ligand>
</feature>
<dbReference type="CDD" id="cd01639">
    <property type="entry name" value="IMPase"/>
    <property type="match status" value="1"/>
</dbReference>
<dbReference type="FunFam" id="3.30.540.10:FF:000003">
    <property type="entry name" value="Inositol-1-monophosphatase"/>
    <property type="match status" value="1"/>
</dbReference>
<keyword evidence="4 7" id="KW-0378">Hydrolase</keyword>
<evidence type="ECO:0000256" key="7">
    <source>
        <dbReference type="RuleBase" id="RU364068"/>
    </source>
</evidence>
<dbReference type="GO" id="GO:0046872">
    <property type="term" value="F:metal ion binding"/>
    <property type="evidence" value="ECO:0007669"/>
    <property type="project" value="UniProtKB-KW"/>
</dbReference>
<dbReference type="Pfam" id="PF00459">
    <property type="entry name" value="Inositol_P"/>
    <property type="match status" value="1"/>
</dbReference>
<keyword evidence="9" id="KW-1185">Reference proteome</keyword>
<dbReference type="EC" id="3.1.3.25" evidence="7"/>
<evidence type="ECO:0000256" key="1">
    <source>
        <dbReference type="ARBA" id="ARBA00001033"/>
    </source>
</evidence>
<dbReference type="Gene3D" id="3.40.190.80">
    <property type="match status" value="1"/>
</dbReference>
<keyword evidence="3 6" id="KW-0479">Metal-binding</keyword>
<dbReference type="PROSITE" id="PS00630">
    <property type="entry name" value="IMP_2"/>
    <property type="match status" value="1"/>
</dbReference>
<dbReference type="SUPFAM" id="SSF56655">
    <property type="entry name" value="Carbohydrate phosphatase"/>
    <property type="match status" value="1"/>
</dbReference>
<dbReference type="InterPro" id="IPR020550">
    <property type="entry name" value="Inositol_monophosphatase_CS"/>
</dbReference>
<comment type="similarity">
    <text evidence="7">Belongs to the inositol monophosphatase superfamily.</text>
</comment>
<dbReference type="GO" id="GO:0006020">
    <property type="term" value="P:inositol metabolic process"/>
    <property type="evidence" value="ECO:0007669"/>
    <property type="project" value="TreeGrafter"/>
</dbReference>
<dbReference type="Proteomes" id="UP000317429">
    <property type="component" value="Chromosome"/>
</dbReference>
<evidence type="ECO:0000256" key="6">
    <source>
        <dbReference type="PIRSR" id="PIRSR600760-2"/>
    </source>
</evidence>
<dbReference type="Gene3D" id="3.30.540.10">
    <property type="entry name" value="Fructose-1,6-Bisphosphatase, subunit A, domain 1"/>
    <property type="match status" value="1"/>
</dbReference>
<organism evidence="8 9">
    <name type="scientific">Pirellulimonas nuda</name>
    <dbReference type="NCBI Taxonomy" id="2528009"/>
    <lineage>
        <taxon>Bacteria</taxon>
        <taxon>Pseudomonadati</taxon>
        <taxon>Planctomycetota</taxon>
        <taxon>Planctomycetia</taxon>
        <taxon>Pirellulales</taxon>
        <taxon>Lacipirellulaceae</taxon>
        <taxon>Pirellulimonas</taxon>
    </lineage>
</organism>
<name>A0A518DHX4_9BACT</name>
<dbReference type="InterPro" id="IPR033942">
    <property type="entry name" value="IMPase"/>
</dbReference>
<dbReference type="PANTHER" id="PTHR20854:SF4">
    <property type="entry name" value="INOSITOL-1-MONOPHOSPHATASE-RELATED"/>
    <property type="match status" value="1"/>
</dbReference>
<comment type="catalytic activity">
    <reaction evidence="1 7">
        <text>a myo-inositol phosphate + H2O = myo-inositol + phosphate</text>
        <dbReference type="Rhea" id="RHEA:24056"/>
        <dbReference type="ChEBI" id="CHEBI:15377"/>
        <dbReference type="ChEBI" id="CHEBI:17268"/>
        <dbReference type="ChEBI" id="CHEBI:43474"/>
        <dbReference type="ChEBI" id="CHEBI:84139"/>
        <dbReference type="EC" id="3.1.3.25"/>
    </reaction>
</comment>
<comment type="cofactor">
    <cofactor evidence="2 6 7">
        <name>Mg(2+)</name>
        <dbReference type="ChEBI" id="CHEBI:18420"/>
    </cofactor>
</comment>
<dbReference type="PRINTS" id="PR00377">
    <property type="entry name" value="IMPHPHTASES"/>
</dbReference>
<gene>
    <name evidence="8" type="primary">suhB_2</name>
    <name evidence="8" type="ORF">Pla175_45010</name>
</gene>
<feature type="binding site" evidence="6">
    <location>
        <position position="90"/>
    </location>
    <ligand>
        <name>Mg(2+)</name>
        <dbReference type="ChEBI" id="CHEBI:18420"/>
        <label>2</label>
    </ligand>
</feature>
<reference evidence="8 9" key="1">
    <citation type="submission" date="2019-02" db="EMBL/GenBank/DDBJ databases">
        <title>Deep-cultivation of Planctomycetes and their phenomic and genomic characterization uncovers novel biology.</title>
        <authorList>
            <person name="Wiegand S."/>
            <person name="Jogler M."/>
            <person name="Boedeker C."/>
            <person name="Pinto D."/>
            <person name="Vollmers J."/>
            <person name="Rivas-Marin E."/>
            <person name="Kohn T."/>
            <person name="Peeters S.H."/>
            <person name="Heuer A."/>
            <person name="Rast P."/>
            <person name="Oberbeckmann S."/>
            <person name="Bunk B."/>
            <person name="Jeske O."/>
            <person name="Meyerdierks A."/>
            <person name="Storesund J.E."/>
            <person name="Kallscheuer N."/>
            <person name="Luecker S."/>
            <person name="Lage O.M."/>
            <person name="Pohl T."/>
            <person name="Merkel B.J."/>
            <person name="Hornburger P."/>
            <person name="Mueller R.-W."/>
            <person name="Bruemmer F."/>
            <person name="Labrenz M."/>
            <person name="Spormann A.M."/>
            <person name="Op den Camp H."/>
            <person name="Overmann J."/>
            <person name="Amann R."/>
            <person name="Jetten M.S.M."/>
            <person name="Mascher T."/>
            <person name="Medema M.H."/>
            <person name="Devos D.P."/>
            <person name="Kaster A.-K."/>
            <person name="Ovreas L."/>
            <person name="Rohde M."/>
            <person name="Galperin M.Y."/>
            <person name="Jogler C."/>
        </authorList>
    </citation>
    <scope>NUCLEOTIDE SEQUENCE [LARGE SCALE GENOMIC DNA]</scope>
    <source>
        <strain evidence="8 9">Pla175</strain>
    </source>
</reference>
<dbReference type="GO" id="GO:0046854">
    <property type="term" value="P:phosphatidylinositol phosphate biosynthetic process"/>
    <property type="evidence" value="ECO:0007669"/>
    <property type="project" value="InterPro"/>
</dbReference>
<accession>A0A518DHX4</accession>
<dbReference type="AlphaFoldDB" id="A0A518DHX4"/>
<dbReference type="OrthoDB" id="9772456at2"/>
<proteinExistence type="inferred from homology"/>
<feature type="binding site" evidence="6">
    <location>
        <position position="87"/>
    </location>
    <ligand>
        <name>Mg(2+)</name>
        <dbReference type="ChEBI" id="CHEBI:18420"/>
        <label>1</label>
        <note>catalytic</note>
    </ligand>
</feature>
<feature type="binding site" evidence="6">
    <location>
        <position position="68"/>
    </location>
    <ligand>
        <name>Mg(2+)</name>
        <dbReference type="ChEBI" id="CHEBI:18420"/>
        <label>1</label>
        <note>catalytic</note>
    </ligand>
</feature>
<evidence type="ECO:0000256" key="3">
    <source>
        <dbReference type="ARBA" id="ARBA00022723"/>
    </source>
</evidence>
<dbReference type="EMBL" id="CP036291">
    <property type="protein sequence ID" value="QDU91083.1"/>
    <property type="molecule type" value="Genomic_DNA"/>
</dbReference>
<protein>
    <recommendedName>
        <fullName evidence="7">Inositol-1-monophosphatase</fullName>
        <ecNumber evidence="7">3.1.3.25</ecNumber>
    </recommendedName>
</protein>
<keyword evidence="5 6" id="KW-0460">Magnesium</keyword>
<evidence type="ECO:0000256" key="4">
    <source>
        <dbReference type="ARBA" id="ARBA00022801"/>
    </source>
</evidence>
<feature type="binding site" evidence="6">
    <location>
        <position position="89"/>
    </location>
    <ligand>
        <name>Mg(2+)</name>
        <dbReference type="ChEBI" id="CHEBI:18420"/>
        <label>1</label>
        <note>catalytic</note>
    </ligand>
</feature>
<dbReference type="KEGG" id="pnd:Pla175_45010"/>
<dbReference type="PANTHER" id="PTHR20854">
    <property type="entry name" value="INOSITOL MONOPHOSPHATASE"/>
    <property type="match status" value="1"/>
</dbReference>
<sequence length="275" mass="29295">MSDSPAALLEIAIEAARRGGVELVQRAGRFEARLKGAFDFVTDADEASQHAIEAVIRRSRPDDVFVGEEGEASERRPDEGELAWVADPLDGTMNFVHGFPCYAVSVGVTRGDRLQAGAIYDPNRDELFAASLRGGAFLEHAGTRRPMRVTASRSIDQAMLAMSLPANVAENSPDLLDFVRLAPRCQAVRRIGSAALNLAYLACGRIDGHWAREIKPWDVAAGVLLVTEAGGEVCASDGGAFDLWKADFVAASTPALHAELLAALTVAAPQSQPDA</sequence>
<dbReference type="GO" id="GO:0007165">
    <property type="term" value="P:signal transduction"/>
    <property type="evidence" value="ECO:0007669"/>
    <property type="project" value="TreeGrafter"/>
</dbReference>
<dbReference type="RefSeq" id="WP_145290847.1">
    <property type="nucleotide sequence ID" value="NZ_CP036291.1"/>
</dbReference>
<evidence type="ECO:0000256" key="5">
    <source>
        <dbReference type="ARBA" id="ARBA00022842"/>
    </source>
</evidence>
<evidence type="ECO:0000313" key="8">
    <source>
        <dbReference type="EMBL" id="QDU91083.1"/>
    </source>
</evidence>
<evidence type="ECO:0000313" key="9">
    <source>
        <dbReference type="Proteomes" id="UP000317429"/>
    </source>
</evidence>